<keyword evidence="4 6" id="KW-1133">Transmembrane helix</keyword>
<feature type="transmembrane region" description="Helical" evidence="6">
    <location>
        <begin position="143"/>
        <end position="163"/>
    </location>
</feature>
<comment type="subcellular location">
    <subcellularLocation>
        <location evidence="1">Membrane</location>
        <topology evidence="1">Multi-pass membrane protein</topology>
    </subcellularLocation>
</comment>
<evidence type="ECO:0000313" key="7">
    <source>
        <dbReference type="EMBL" id="CAD8056580.1"/>
    </source>
</evidence>
<dbReference type="InterPro" id="IPR044770">
    <property type="entry name" value="MFS_spinster-like"/>
</dbReference>
<keyword evidence="2" id="KW-0813">Transport</keyword>
<feature type="transmembrane region" description="Helical" evidence="6">
    <location>
        <begin position="112"/>
        <end position="131"/>
    </location>
</feature>
<dbReference type="EMBL" id="CAJJDN010000010">
    <property type="protein sequence ID" value="CAD8056580.1"/>
    <property type="molecule type" value="Genomic_DNA"/>
</dbReference>
<proteinExistence type="predicted"/>
<feature type="transmembrane region" description="Helical" evidence="6">
    <location>
        <begin position="169"/>
        <end position="193"/>
    </location>
</feature>
<comment type="caution">
    <text evidence="7">The sequence shown here is derived from an EMBL/GenBank/DDBJ whole genome shotgun (WGS) entry which is preliminary data.</text>
</comment>
<dbReference type="CDD" id="cd06174">
    <property type="entry name" value="MFS"/>
    <property type="match status" value="1"/>
</dbReference>
<keyword evidence="3 6" id="KW-0812">Transmembrane</keyword>
<dbReference type="OrthoDB" id="6770063at2759"/>
<dbReference type="GO" id="GO:0016020">
    <property type="term" value="C:membrane"/>
    <property type="evidence" value="ECO:0007669"/>
    <property type="project" value="UniProtKB-SubCell"/>
</dbReference>
<accession>A0A8S1KMM1</accession>
<dbReference type="PANTHER" id="PTHR23505:SF9">
    <property type="entry name" value="PROTEIN, PUTATIVE-RELATED"/>
    <property type="match status" value="1"/>
</dbReference>
<dbReference type="AlphaFoldDB" id="A0A8S1KMM1"/>
<feature type="transmembrane region" description="Helical" evidence="6">
    <location>
        <begin position="71"/>
        <end position="92"/>
    </location>
</feature>
<protein>
    <recommendedName>
        <fullName evidence="9">Major facilitator superfamily (MFS) profile domain-containing protein</fullName>
    </recommendedName>
</protein>
<evidence type="ECO:0000313" key="8">
    <source>
        <dbReference type="Proteomes" id="UP000692954"/>
    </source>
</evidence>
<dbReference type="PANTHER" id="PTHR23505">
    <property type="entry name" value="SPINSTER"/>
    <property type="match status" value="1"/>
</dbReference>
<evidence type="ECO:0000256" key="2">
    <source>
        <dbReference type="ARBA" id="ARBA00022448"/>
    </source>
</evidence>
<gene>
    <name evidence="7" type="ORF">PSON_ATCC_30995.1.T0100310</name>
</gene>
<evidence type="ECO:0000256" key="6">
    <source>
        <dbReference type="SAM" id="Phobius"/>
    </source>
</evidence>
<feature type="transmembrane region" description="Helical" evidence="6">
    <location>
        <begin position="14"/>
        <end position="36"/>
    </location>
</feature>
<name>A0A8S1KMM1_9CILI</name>
<organism evidence="7 8">
    <name type="scientific">Paramecium sonneborni</name>
    <dbReference type="NCBI Taxonomy" id="65129"/>
    <lineage>
        <taxon>Eukaryota</taxon>
        <taxon>Sar</taxon>
        <taxon>Alveolata</taxon>
        <taxon>Ciliophora</taxon>
        <taxon>Intramacronucleata</taxon>
        <taxon>Oligohymenophorea</taxon>
        <taxon>Peniculida</taxon>
        <taxon>Parameciidae</taxon>
        <taxon>Paramecium</taxon>
    </lineage>
</organism>
<feature type="transmembrane region" description="Helical" evidence="6">
    <location>
        <begin position="237"/>
        <end position="258"/>
    </location>
</feature>
<dbReference type="Proteomes" id="UP000692954">
    <property type="component" value="Unassembled WGS sequence"/>
</dbReference>
<reference evidence="7" key="1">
    <citation type="submission" date="2021-01" db="EMBL/GenBank/DDBJ databases">
        <authorList>
            <consortium name="Genoscope - CEA"/>
            <person name="William W."/>
        </authorList>
    </citation>
    <scope>NUCLEOTIDE SEQUENCE</scope>
</reference>
<feature type="transmembrane region" description="Helical" evidence="6">
    <location>
        <begin position="205"/>
        <end position="225"/>
    </location>
</feature>
<evidence type="ECO:0000256" key="5">
    <source>
        <dbReference type="ARBA" id="ARBA00023136"/>
    </source>
</evidence>
<evidence type="ECO:0000256" key="1">
    <source>
        <dbReference type="ARBA" id="ARBA00004141"/>
    </source>
</evidence>
<evidence type="ECO:0000256" key="3">
    <source>
        <dbReference type="ARBA" id="ARBA00022692"/>
    </source>
</evidence>
<evidence type="ECO:0008006" key="9">
    <source>
        <dbReference type="Google" id="ProtNLM"/>
    </source>
</evidence>
<keyword evidence="8" id="KW-1185">Reference proteome</keyword>
<evidence type="ECO:0000256" key="4">
    <source>
        <dbReference type="ARBA" id="ARBA00022989"/>
    </source>
</evidence>
<sequence>MQLGVPLGTMLGYFWKYAFIIQIVALTSCFIFYIFCDNDQISIQNIKEKEDISSIQTIFLQNIKTFCLNPLFVLSMLTLSSLYLVVTGIQFWLTDYLNSVMMMEYDLVYQSFLIISITAPLSGVYLGSMIIDNHLGNQGFRVLKIATIEIFLASISGVLIPIFDNQRIIILLVWCLLFFGSSAIPSMMGIMITSLSQEERSSGNSLSHLFFNLFGYLPASSLYGYVSQVYGSSNSRLGMIMFACINFLALIFLLLGIYKKYNHLKQIYLDLNESEFRNKLHSLSHHSHDYNEEYQKKDFSYMKMQSDNQKKKQKQIIFALQTNQLEADQLSENESPLIIGIETQRIRNVYSIQSTILQISYNFSSLIGRRNLECDLFMIKTDQMRNKSQKSFELQLKVANHFKCEERFVNLQQQ</sequence>
<keyword evidence="5 6" id="KW-0472">Membrane</keyword>